<evidence type="ECO:0000256" key="8">
    <source>
        <dbReference type="PROSITE-ProRule" id="PRU00103"/>
    </source>
</evidence>
<evidence type="ECO:0000256" key="1">
    <source>
        <dbReference type="ARBA" id="ARBA00004123"/>
    </source>
</evidence>
<dbReference type="PANTHER" id="PTHR10527">
    <property type="entry name" value="IMPORTIN BETA"/>
    <property type="match status" value="1"/>
</dbReference>
<dbReference type="GO" id="GO:0031267">
    <property type="term" value="F:small GTPase binding"/>
    <property type="evidence" value="ECO:0007669"/>
    <property type="project" value="InterPro"/>
</dbReference>
<proteinExistence type="predicted"/>
<dbReference type="InterPro" id="IPR021133">
    <property type="entry name" value="HEAT_type_2"/>
</dbReference>
<dbReference type="InterPro" id="IPR001494">
    <property type="entry name" value="Importin-beta_N"/>
</dbReference>
<evidence type="ECO:0000256" key="9">
    <source>
        <dbReference type="SAM" id="MobiDB-lite"/>
    </source>
</evidence>
<dbReference type="SMART" id="SM00913">
    <property type="entry name" value="IBN_N"/>
    <property type="match status" value="1"/>
</dbReference>
<evidence type="ECO:0000256" key="6">
    <source>
        <dbReference type="ARBA" id="ARBA00022927"/>
    </source>
</evidence>
<dbReference type="GO" id="GO:0006606">
    <property type="term" value="P:protein import into nucleus"/>
    <property type="evidence" value="ECO:0007669"/>
    <property type="project" value="InterPro"/>
</dbReference>
<dbReference type="Pfam" id="PF25780">
    <property type="entry name" value="TPR_IPO5"/>
    <property type="match status" value="1"/>
</dbReference>
<evidence type="ECO:0000256" key="3">
    <source>
        <dbReference type="ARBA" id="ARBA00022448"/>
    </source>
</evidence>
<organism evidence="11 12">
    <name type="scientific">Coleophoma crateriformis</name>
    <dbReference type="NCBI Taxonomy" id="565419"/>
    <lineage>
        <taxon>Eukaryota</taxon>
        <taxon>Fungi</taxon>
        <taxon>Dikarya</taxon>
        <taxon>Ascomycota</taxon>
        <taxon>Pezizomycotina</taxon>
        <taxon>Leotiomycetes</taxon>
        <taxon>Helotiales</taxon>
        <taxon>Dermateaceae</taxon>
        <taxon>Coleophoma</taxon>
    </lineage>
</organism>
<keyword evidence="12" id="KW-1185">Reference proteome</keyword>
<dbReference type="SUPFAM" id="SSF48371">
    <property type="entry name" value="ARM repeat"/>
    <property type="match status" value="2"/>
</dbReference>
<dbReference type="AlphaFoldDB" id="A0A3D8SIU4"/>
<reference evidence="11 12" key="1">
    <citation type="journal article" date="2018" name="IMA Fungus">
        <title>IMA Genome-F 9: Draft genome sequence of Annulohypoxylon stygium, Aspergillus mulundensis, Berkeleyomyces basicola (syn. Thielaviopsis basicola), Ceratocystis smalleyi, two Cercospora beticola strains, Coleophoma cylindrospora, Fusarium fracticaudum, Phialophora cf. hyalina, and Morchella septimelata.</title>
        <authorList>
            <person name="Wingfield B.D."/>
            <person name="Bills G.F."/>
            <person name="Dong Y."/>
            <person name="Huang W."/>
            <person name="Nel W.J."/>
            <person name="Swalarsk-Parry B.S."/>
            <person name="Vaghefi N."/>
            <person name="Wilken P.M."/>
            <person name="An Z."/>
            <person name="de Beer Z.W."/>
            <person name="De Vos L."/>
            <person name="Chen L."/>
            <person name="Duong T.A."/>
            <person name="Gao Y."/>
            <person name="Hammerbacher A."/>
            <person name="Kikkert J.R."/>
            <person name="Li Y."/>
            <person name="Li H."/>
            <person name="Li K."/>
            <person name="Li Q."/>
            <person name="Liu X."/>
            <person name="Ma X."/>
            <person name="Naidoo K."/>
            <person name="Pethybridge S.J."/>
            <person name="Sun J."/>
            <person name="Steenkamp E.T."/>
            <person name="van der Nest M.A."/>
            <person name="van Wyk S."/>
            <person name="Wingfield M.J."/>
            <person name="Xiong C."/>
            <person name="Yue Q."/>
            <person name="Zhang X."/>
        </authorList>
    </citation>
    <scope>NUCLEOTIDE SEQUENCE [LARGE SCALE GENOMIC DNA]</scope>
    <source>
        <strain evidence="11 12">BP5796</strain>
    </source>
</reference>
<sequence length="1097" mass="120966">MDQGKFLELLKSIQVPDTNRVKAATTELRKNYYPNPETLVWLLQLLTSHEETIIRQQAAVESLRLVPKHWAKLPAEQKPVIRQKLLESTLNEQAKLVRHSSSRVIAAIASLDLEAGQWDDLPGALAQAATSPQVAYREVGVYILFALLEAAGDLFADKLPGLFSLFANTIKDTESAEVRSNTMLALSRLAMMIDADENPESLAAFTAAVPSMVNCLKEAVNEDDEDRAMQAFEVFQTLLGCESALLNPHFKDLITFMIELGADTDLSAESRSQAISFLMQCVKYRKMKVQAIPDAGKMLTLKSMQIATEVPDDEDIDDDEEITPHRSAFGLLDLLATSLPPRQVVVPLLEALPQYVNSDRASFRKAGILALSMCVEGAPDFIATQLDGLLPIVLRLLNDPVIGVRQAALNGVARLADELVDELSKHHEQLLPPLLKNFDAACQQASNENDQKMNIEMLKASCGALDSLVDGMEKEISVKYAAELVPRLGRLFGHPDFKVKASAAGAMGSLAGSTEDAFLPYFEPTMKALEQYVTIKDSEEELDLRCAVCDAMGYMATAVGREPFKPYVQPLMHASEEALHLDHPRLRETSYILWSVLSKVYEEDFTPFLGGVVKSLLDCLDQEESELEVELGEDAQDLLGQEVVIQGKKVKVTGATDEPEDLDDMEDDGDDDDEDWDDLSGVTAVALEKEIAVEVIADVLSHTRQNYIPYLEKTIETVMGLVEHSYEGVRKTAIATLWRAYACLWALMEDHTGSKWTPGLPPTTQPTQELIKLGEVVATATLSVWEDEIDQPTVTDINRNVAATLKLCGPAILSQENMFERTVSIVTSIITKTHPCQIDIGDDEVDEDLESSEYDWLLIDTALDVIIALSAALGEQFGELWKIYQKPVMKFASAETNYERSTAIGVIAECTANMGAGVTPFTSTLMKLLLHRLSDEDAETKSNAAYATGLLIFNSTDSASYLPSFGTILTKLEPLLQTQHARTLDNAAGCVSRMIMAHQDQMPVSDIMPVLVNLLPLTEDYEENQPIYQCIIGLLQQQEPTVMSLLPKLMPIFASVLGEPAEQLDLETRTKLVEMVKAIASKHPELVKPHELLAGFL</sequence>
<gene>
    <name evidence="11" type="ORF">BP5796_04033</name>
</gene>
<dbReference type="PROSITE" id="PS50166">
    <property type="entry name" value="IMPORTIN_B_NT"/>
    <property type="match status" value="1"/>
</dbReference>
<dbReference type="GO" id="GO:0005634">
    <property type="term" value="C:nucleus"/>
    <property type="evidence" value="ECO:0007669"/>
    <property type="project" value="UniProtKB-SubCell"/>
</dbReference>
<keyword evidence="7" id="KW-0539">Nucleus</keyword>
<dbReference type="InterPro" id="IPR040122">
    <property type="entry name" value="Importin_beta"/>
</dbReference>
<evidence type="ECO:0000259" key="10">
    <source>
        <dbReference type="PROSITE" id="PS50166"/>
    </source>
</evidence>
<dbReference type="Gene3D" id="1.25.10.10">
    <property type="entry name" value="Leucine-rich Repeat Variant"/>
    <property type="match status" value="1"/>
</dbReference>
<name>A0A3D8SIU4_9HELO</name>
<evidence type="ECO:0000313" key="11">
    <source>
        <dbReference type="EMBL" id="RDW85708.1"/>
    </source>
</evidence>
<protein>
    <recommendedName>
        <fullName evidence="10">Importin N-terminal domain-containing protein</fullName>
    </recommendedName>
</protein>
<dbReference type="PROSITE" id="PS50077">
    <property type="entry name" value="HEAT_REPEAT"/>
    <property type="match status" value="1"/>
</dbReference>
<evidence type="ECO:0000313" key="12">
    <source>
        <dbReference type="Proteomes" id="UP000256328"/>
    </source>
</evidence>
<accession>A0A3D8SIU4</accession>
<dbReference type="EMBL" id="PDLN01000005">
    <property type="protein sequence ID" value="RDW85708.1"/>
    <property type="molecule type" value="Genomic_DNA"/>
</dbReference>
<dbReference type="InterPro" id="IPR000357">
    <property type="entry name" value="HEAT"/>
</dbReference>
<feature type="repeat" description="HEAT" evidence="8">
    <location>
        <begin position="389"/>
        <end position="427"/>
    </location>
</feature>
<evidence type="ECO:0000256" key="4">
    <source>
        <dbReference type="ARBA" id="ARBA00022490"/>
    </source>
</evidence>
<dbReference type="InterPro" id="IPR057672">
    <property type="entry name" value="TPR_IPO4/5"/>
</dbReference>
<dbReference type="Proteomes" id="UP000256328">
    <property type="component" value="Unassembled WGS sequence"/>
</dbReference>
<dbReference type="InterPro" id="IPR016024">
    <property type="entry name" value="ARM-type_fold"/>
</dbReference>
<dbReference type="Pfam" id="PF02985">
    <property type="entry name" value="HEAT"/>
    <property type="match status" value="1"/>
</dbReference>
<keyword evidence="6" id="KW-0653">Protein transport</keyword>
<dbReference type="GO" id="GO:0005737">
    <property type="term" value="C:cytoplasm"/>
    <property type="evidence" value="ECO:0007669"/>
    <property type="project" value="UniProtKB-SubCell"/>
</dbReference>
<evidence type="ECO:0000256" key="2">
    <source>
        <dbReference type="ARBA" id="ARBA00004496"/>
    </source>
</evidence>
<keyword evidence="3" id="KW-0813">Transport</keyword>
<keyword evidence="5" id="KW-0677">Repeat</keyword>
<comment type="caution">
    <text evidence="11">The sequence shown here is derived from an EMBL/GenBank/DDBJ whole genome shotgun (WGS) entry which is preliminary data.</text>
</comment>
<dbReference type="InterPro" id="IPR011989">
    <property type="entry name" value="ARM-like"/>
</dbReference>
<dbReference type="Pfam" id="PF03810">
    <property type="entry name" value="IBN_N"/>
    <property type="match status" value="1"/>
</dbReference>
<evidence type="ECO:0000256" key="5">
    <source>
        <dbReference type="ARBA" id="ARBA00022737"/>
    </source>
</evidence>
<comment type="subcellular location">
    <subcellularLocation>
        <location evidence="2">Cytoplasm</location>
    </subcellularLocation>
    <subcellularLocation>
        <location evidence="1">Nucleus</location>
    </subcellularLocation>
</comment>
<keyword evidence="4" id="KW-0963">Cytoplasm</keyword>
<feature type="compositionally biased region" description="Acidic residues" evidence="9">
    <location>
        <begin position="657"/>
        <end position="675"/>
    </location>
</feature>
<dbReference type="OrthoDB" id="7862313at2759"/>
<feature type="domain" description="Importin N-terminal" evidence="10">
    <location>
        <begin position="24"/>
        <end position="91"/>
    </location>
</feature>
<feature type="region of interest" description="Disordered" evidence="9">
    <location>
        <begin position="655"/>
        <end position="675"/>
    </location>
</feature>
<evidence type="ECO:0000256" key="7">
    <source>
        <dbReference type="ARBA" id="ARBA00023242"/>
    </source>
</evidence>